<keyword evidence="2" id="KW-1185">Reference proteome</keyword>
<dbReference type="Proteomes" id="UP001257914">
    <property type="component" value="Unassembled WGS sequence"/>
</dbReference>
<reference evidence="1 2" key="1">
    <citation type="submission" date="2023-10" db="EMBL/GenBank/DDBJ databases">
        <title>Psychrosphaera aquimaarina strain SW33 isolated from seawater.</title>
        <authorList>
            <person name="Bayburt H."/>
            <person name="Kim J.M."/>
            <person name="Choi B.J."/>
            <person name="Jeon C.O."/>
        </authorList>
    </citation>
    <scope>NUCLEOTIDE SEQUENCE [LARGE SCALE GENOMIC DNA]</scope>
    <source>
        <strain evidence="1 2">KCTC 52743</strain>
    </source>
</reference>
<comment type="caution">
    <text evidence="1">The sequence shown here is derived from an EMBL/GenBank/DDBJ whole genome shotgun (WGS) entry which is preliminary data.</text>
</comment>
<protein>
    <submittedName>
        <fullName evidence="1">Uncharacterized protein</fullName>
    </submittedName>
</protein>
<accession>A0ABU3R2M1</accession>
<dbReference type="RefSeq" id="WP_315947505.1">
    <property type="nucleotide sequence ID" value="NZ_JAWCUA010000010.1"/>
</dbReference>
<evidence type="ECO:0000313" key="2">
    <source>
        <dbReference type="Proteomes" id="UP001257914"/>
    </source>
</evidence>
<gene>
    <name evidence="1" type="ORF">RT723_13130</name>
</gene>
<sequence>MDCTHCDIGFKQQTSEDVNDESEKYYSLTIKSGTLARLMQRQHLNIADLHCMNADTKQFIQSVL</sequence>
<name>A0ABU3R2M1_9GAMM</name>
<proteinExistence type="predicted"/>
<dbReference type="EMBL" id="JAWCUA010000010">
    <property type="protein sequence ID" value="MDU0113925.1"/>
    <property type="molecule type" value="Genomic_DNA"/>
</dbReference>
<evidence type="ECO:0000313" key="1">
    <source>
        <dbReference type="EMBL" id="MDU0113925.1"/>
    </source>
</evidence>
<organism evidence="1 2">
    <name type="scientific">Psychrosphaera aquimarina</name>
    <dbReference type="NCBI Taxonomy" id="2044854"/>
    <lineage>
        <taxon>Bacteria</taxon>
        <taxon>Pseudomonadati</taxon>
        <taxon>Pseudomonadota</taxon>
        <taxon>Gammaproteobacteria</taxon>
        <taxon>Alteromonadales</taxon>
        <taxon>Pseudoalteromonadaceae</taxon>
        <taxon>Psychrosphaera</taxon>
    </lineage>
</organism>